<reference evidence="1 2" key="1">
    <citation type="journal article" date="2023" name="Science">
        <title>Complex scaffold remodeling in plant triterpene biosynthesis.</title>
        <authorList>
            <person name="De La Pena R."/>
            <person name="Hodgson H."/>
            <person name="Liu J.C."/>
            <person name="Stephenson M.J."/>
            <person name="Martin A.C."/>
            <person name="Owen C."/>
            <person name="Harkess A."/>
            <person name="Leebens-Mack J."/>
            <person name="Jimenez L.E."/>
            <person name="Osbourn A."/>
            <person name="Sattely E.S."/>
        </authorList>
    </citation>
    <scope>NUCLEOTIDE SEQUENCE [LARGE SCALE GENOMIC DNA]</scope>
    <source>
        <strain evidence="2">cv. JPN11</strain>
        <tissue evidence="1">Leaf</tissue>
    </source>
</reference>
<proteinExistence type="predicted"/>
<dbReference type="EMBL" id="CM051398">
    <property type="protein sequence ID" value="KAJ4719190.1"/>
    <property type="molecule type" value="Genomic_DNA"/>
</dbReference>
<sequence>EEDLLQNPLSGELPLFCSEYLKHKNQKSPMEMQLWLILPDHDRISRMTPTCTNCSALEVSLFLTSSPSSEHEEETSINKIKDEKKAFSFLFTPISSKKYTMLLLGTCKLKTTNK</sequence>
<organism evidence="1 2">
    <name type="scientific">Melia azedarach</name>
    <name type="common">Chinaberry tree</name>
    <dbReference type="NCBI Taxonomy" id="155640"/>
    <lineage>
        <taxon>Eukaryota</taxon>
        <taxon>Viridiplantae</taxon>
        <taxon>Streptophyta</taxon>
        <taxon>Embryophyta</taxon>
        <taxon>Tracheophyta</taxon>
        <taxon>Spermatophyta</taxon>
        <taxon>Magnoliopsida</taxon>
        <taxon>eudicotyledons</taxon>
        <taxon>Gunneridae</taxon>
        <taxon>Pentapetalae</taxon>
        <taxon>rosids</taxon>
        <taxon>malvids</taxon>
        <taxon>Sapindales</taxon>
        <taxon>Meliaceae</taxon>
        <taxon>Melia</taxon>
    </lineage>
</organism>
<name>A0ACC1Y9G5_MELAZ</name>
<protein>
    <submittedName>
        <fullName evidence="1">Uncharacterized protein</fullName>
    </submittedName>
</protein>
<feature type="non-terminal residue" evidence="1">
    <location>
        <position position="1"/>
    </location>
</feature>
<comment type="caution">
    <text evidence="1">The sequence shown here is derived from an EMBL/GenBank/DDBJ whole genome shotgun (WGS) entry which is preliminary data.</text>
</comment>
<evidence type="ECO:0000313" key="2">
    <source>
        <dbReference type="Proteomes" id="UP001164539"/>
    </source>
</evidence>
<accession>A0ACC1Y9G5</accession>
<evidence type="ECO:0000313" key="1">
    <source>
        <dbReference type="EMBL" id="KAJ4719190.1"/>
    </source>
</evidence>
<gene>
    <name evidence="1" type="ORF">OWV82_010801</name>
</gene>
<keyword evidence="2" id="KW-1185">Reference proteome</keyword>
<dbReference type="Proteomes" id="UP001164539">
    <property type="component" value="Chromosome 5"/>
</dbReference>